<organism evidence="1">
    <name type="scientific">marine metagenome</name>
    <dbReference type="NCBI Taxonomy" id="408172"/>
    <lineage>
        <taxon>unclassified sequences</taxon>
        <taxon>metagenomes</taxon>
        <taxon>ecological metagenomes</taxon>
    </lineage>
</organism>
<sequence>MKGKVMTIIYKVSRCWTVILPTVLLA</sequence>
<dbReference type="EMBL" id="UINC01086079">
    <property type="protein sequence ID" value="SVC34200.1"/>
    <property type="molecule type" value="Genomic_DNA"/>
</dbReference>
<name>A0A382LC15_9ZZZZ</name>
<proteinExistence type="predicted"/>
<reference evidence="1" key="1">
    <citation type="submission" date="2018-05" db="EMBL/GenBank/DDBJ databases">
        <authorList>
            <person name="Lanie J.A."/>
            <person name="Ng W.-L."/>
            <person name="Kazmierczak K.M."/>
            <person name="Andrzejewski T.M."/>
            <person name="Davidsen T.M."/>
            <person name="Wayne K.J."/>
            <person name="Tettelin H."/>
            <person name="Glass J.I."/>
            <person name="Rusch D."/>
            <person name="Podicherti R."/>
            <person name="Tsui H.-C.T."/>
            <person name="Winkler M.E."/>
        </authorList>
    </citation>
    <scope>NUCLEOTIDE SEQUENCE</scope>
</reference>
<feature type="non-terminal residue" evidence="1">
    <location>
        <position position="26"/>
    </location>
</feature>
<gene>
    <name evidence="1" type="ORF">METZ01_LOCUS287054</name>
</gene>
<protein>
    <submittedName>
        <fullName evidence="1">Uncharacterized protein</fullName>
    </submittedName>
</protein>
<accession>A0A382LC15</accession>
<dbReference type="AlphaFoldDB" id="A0A382LC15"/>
<evidence type="ECO:0000313" key="1">
    <source>
        <dbReference type="EMBL" id="SVC34200.1"/>
    </source>
</evidence>